<dbReference type="InterPro" id="IPR050323">
    <property type="entry name" value="Ribosomal_protein_uL10"/>
</dbReference>
<dbReference type="GO" id="GO:0000027">
    <property type="term" value="P:ribosomal large subunit assembly"/>
    <property type="evidence" value="ECO:0007669"/>
    <property type="project" value="EnsemblFungi"/>
</dbReference>
<dbReference type="OrthoDB" id="10259902at2759"/>
<evidence type="ECO:0000256" key="1">
    <source>
        <dbReference type="ARBA" id="ARBA00008889"/>
    </source>
</evidence>
<dbReference type="eggNOG" id="KOG0815">
    <property type="taxonomic scope" value="Eukaryota"/>
</dbReference>
<gene>
    <name evidence="7" type="ORF">PNEG_00155</name>
</gene>
<comment type="caution">
    <text evidence="7">The sequence shown here is derived from an EMBL/GenBank/DDBJ whole genome shotgun (WGS) entry which is preliminary data.</text>
</comment>
<feature type="domain" description="Large ribosomal subunit protein uL10-like insertion" evidence="6">
    <location>
        <begin position="109"/>
        <end position="178"/>
    </location>
</feature>
<comment type="function">
    <text evidence="4">Component of the ribosome, a large ribonucleoprotein complex responsible for the synthesis of proteins in the cell. The small ribosomal subunit (SSU) binds messenger RNAs (mRNAs) and translates the encoded message by selecting cognate aminoacyl-transfer RNA (tRNA) molecules. The large subunit (LSU) contains the ribosomal catalytic site termed the peptidyl transferase center (PTC), which catalyzes the formation of peptide bonds, thereby polymerizing the amino acids delivered by tRNAs into a polypeptide chain. The nascent polypeptides leave the ribosome through a tunnel in the LSU and interact with protein factors that function in enzymatic processing, targeting, and the membrane insertion of nascent chains at the exit of the ribosomal tunnel. uL10 forms part of the P stalk that participates in recruiting G proteins to the ribosome.</text>
</comment>
<evidence type="ECO:0000256" key="5">
    <source>
        <dbReference type="SAM" id="MobiDB-lite"/>
    </source>
</evidence>
<dbReference type="AlphaFoldDB" id="M7NX35"/>
<dbReference type="VEuPathDB" id="FungiDB:PNEG_00155"/>
<dbReference type="STRING" id="1069680.M7NX35"/>
<dbReference type="OMA" id="DMNPFKL"/>
<feature type="compositionally biased region" description="Acidic residues" evidence="5">
    <location>
        <begin position="292"/>
        <end position="301"/>
    </location>
</feature>
<dbReference type="Gene3D" id="3.90.105.20">
    <property type="match status" value="1"/>
</dbReference>
<evidence type="ECO:0000259" key="6">
    <source>
        <dbReference type="Pfam" id="PF17777"/>
    </source>
</evidence>
<name>M7NX35_PNEMU</name>
<dbReference type="Gene3D" id="3.30.70.1730">
    <property type="match status" value="1"/>
</dbReference>
<dbReference type="PIRSF" id="PIRSF039087">
    <property type="entry name" value="L10E"/>
    <property type="match status" value="1"/>
</dbReference>
<dbReference type="Proteomes" id="UP000011958">
    <property type="component" value="Unassembled WGS sequence"/>
</dbReference>
<dbReference type="PANTHER" id="PTHR45699:SF3">
    <property type="entry name" value="LARGE RIBOSOMAL SUBUNIT PROTEIN UL10"/>
    <property type="match status" value="1"/>
</dbReference>
<evidence type="ECO:0000256" key="2">
    <source>
        <dbReference type="ARBA" id="ARBA00022980"/>
    </source>
</evidence>
<dbReference type="PANTHER" id="PTHR45699">
    <property type="entry name" value="60S ACIDIC RIBOSOMAL PROTEIN P0"/>
    <property type="match status" value="1"/>
</dbReference>
<keyword evidence="2 4" id="KW-0689">Ribosomal protein</keyword>
<dbReference type="RefSeq" id="XP_007872016.1">
    <property type="nucleotide sequence ID" value="XM_007873825.1"/>
</dbReference>
<sequence>MKKNKDQKKRYFSRLYDLFSEYKSIFVVNIDNVGSQQMHKVRQELRGSGVIFCGKNTMIRRAMHDFLYDLPYLETLLPVVHGNIAFVFTNDDLKSSRSKIMKNVVSAPAKAGIIAPSDVIVPAGNTGMEPGKTSFFQALGIPTKIARGTIEIISDVHLIHAQTKVGASEATFLNMLNILPFTYGITILHVYDQGVLFSPSILDITEEAFIGYLKSAIQNVASISLALNYPTIVSVLHSLVNSYKNLQAVSITSDYIFEGTQKIKNILENPDAYVVVSAPVIESEAPSKEEKIEEEDEDEDMGLSLFD</sequence>
<accession>M7NX35</accession>
<evidence type="ECO:0000313" key="7">
    <source>
        <dbReference type="EMBL" id="EMR11721.1"/>
    </source>
</evidence>
<proteinExistence type="inferred from homology"/>
<evidence type="ECO:0000313" key="8">
    <source>
        <dbReference type="Proteomes" id="UP000011958"/>
    </source>
</evidence>
<dbReference type="GO" id="GO:0022625">
    <property type="term" value="C:cytosolic large ribosomal subunit"/>
    <property type="evidence" value="ECO:0007669"/>
    <property type="project" value="EnsemblFungi"/>
</dbReference>
<dbReference type="InterPro" id="IPR030670">
    <property type="entry name" value="uL10_eukaryotes"/>
</dbReference>
<feature type="region of interest" description="Disordered" evidence="5">
    <location>
        <begin position="284"/>
        <end position="307"/>
    </location>
</feature>
<dbReference type="GeneID" id="19893853"/>
<organism evidence="7 8">
    <name type="scientific">Pneumocystis murina (strain B123)</name>
    <name type="common">Mouse pneumocystis pneumonia agent</name>
    <name type="synonym">Pneumocystis carinii f. sp. muris</name>
    <dbReference type="NCBI Taxonomy" id="1069680"/>
    <lineage>
        <taxon>Eukaryota</taxon>
        <taxon>Fungi</taxon>
        <taxon>Dikarya</taxon>
        <taxon>Ascomycota</taxon>
        <taxon>Taphrinomycotina</taxon>
        <taxon>Pneumocystomycetes</taxon>
        <taxon>Pneumocystaceae</taxon>
        <taxon>Pneumocystis</taxon>
    </lineage>
</organism>
<dbReference type="EMBL" id="AFWA02000005">
    <property type="protein sequence ID" value="EMR11721.1"/>
    <property type="molecule type" value="Genomic_DNA"/>
</dbReference>
<dbReference type="InterPro" id="IPR001790">
    <property type="entry name" value="Ribosomal_uL10"/>
</dbReference>
<dbReference type="CDD" id="cd05795">
    <property type="entry name" value="Ribosomal_P0_L10e"/>
    <property type="match status" value="1"/>
</dbReference>
<dbReference type="HOGENOM" id="CLU_053173_1_1_1"/>
<evidence type="ECO:0000256" key="3">
    <source>
        <dbReference type="ARBA" id="ARBA00023274"/>
    </source>
</evidence>
<dbReference type="SUPFAM" id="SSF160369">
    <property type="entry name" value="Ribosomal protein L10-like"/>
    <property type="match status" value="1"/>
</dbReference>
<dbReference type="InterPro" id="IPR040637">
    <property type="entry name" value="Ribosomal_uL10-like_insert"/>
</dbReference>
<comment type="similarity">
    <text evidence="1 4">Belongs to the universal ribosomal protein uL10 family.</text>
</comment>
<protein>
    <recommendedName>
        <fullName evidence="4">60S acidic ribosomal protein P0</fullName>
    </recommendedName>
</protein>
<keyword evidence="8" id="KW-1185">Reference proteome</keyword>
<reference evidence="8" key="1">
    <citation type="journal article" date="2016" name="Nat. Commun.">
        <title>Genome analysis of three Pneumocystis species reveals adaptation mechanisms to life exclusively in mammalian hosts.</title>
        <authorList>
            <person name="Ma L."/>
            <person name="Chen Z."/>
            <person name="Huang D.W."/>
            <person name="Kutty G."/>
            <person name="Ishihara M."/>
            <person name="Wang H."/>
            <person name="Abouelleil A."/>
            <person name="Bishop L."/>
            <person name="Davey E."/>
            <person name="Deng R."/>
            <person name="Deng X."/>
            <person name="Fan L."/>
            <person name="Fantoni G."/>
            <person name="Fitzgerald M."/>
            <person name="Gogineni E."/>
            <person name="Goldberg J.M."/>
            <person name="Handley G."/>
            <person name="Hu X."/>
            <person name="Huber C."/>
            <person name="Jiao X."/>
            <person name="Jones K."/>
            <person name="Levin J.Z."/>
            <person name="Liu Y."/>
            <person name="Macdonald P."/>
            <person name="Melnikov A."/>
            <person name="Raley C."/>
            <person name="Sassi M."/>
            <person name="Sherman B.T."/>
            <person name="Song X."/>
            <person name="Sykes S."/>
            <person name="Tran B."/>
            <person name="Walsh L."/>
            <person name="Xia Y."/>
            <person name="Yang J."/>
            <person name="Young S."/>
            <person name="Zeng Q."/>
            <person name="Zheng X."/>
            <person name="Stephens R."/>
            <person name="Nusbaum C."/>
            <person name="Birren B.W."/>
            <person name="Azadi P."/>
            <person name="Lempicki R.A."/>
            <person name="Cuomo C.A."/>
            <person name="Kovacs J.A."/>
        </authorList>
    </citation>
    <scope>NUCLEOTIDE SEQUENCE [LARGE SCALE GENOMIC DNA]</scope>
    <source>
        <strain evidence="8">B123</strain>
    </source>
</reference>
<dbReference type="GO" id="GO:0070180">
    <property type="term" value="F:large ribosomal subunit rRNA binding"/>
    <property type="evidence" value="ECO:0007669"/>
    <property type="project" value="EnsemblFungi"/>
</dbReference>
<evidence type="ECO:0000256" key="4">
    <source>
        <dbReference type="PIRNR" id="PIRNR039087"/>
    </source>
</evidence>
<dbReference type="GO" id="GO:0003735">
    <property type="term" value="F:structural constituent of ribosome"/>
    <property type="evidence" value="ECO:0007669"/>
    <property type="project" value="EnsemblFungi"/>
</dbReference>
<keyword evidence="3 4" id="KW-0687">Ribonucleoprotein</keyword>
<dbReference type="InterPro" id="IPR043141">
    <property type="entry name" value="Ribosomal_uL10-like_sf"/>
</dbReference>
<dbReference type="Pfam" id="PF17777">
    <property type="entry name" value="RL10P_insert"/>
    <property type="match status" value="1"/>
</dbReference>
<dbReference type="Pfam" id="PF00466">
    <property type="entry name" value="Ribosomal_L10"/>
    <property type="match status" value="1"/>
</dbReference>
<dbReference type="GO" id="GO:0002181">
    <property type="term" value="P:cytoplasmic translation"/>
    <property type="evidence" value="ECO:0007669"/>
    <property type="project" value="EnsemblFungi"/>
</dbReference>
<dbReference type="InterPro" id="IPR043164">
    <property type="entry name" value="Ribosomal_uL10-like_insert_sf"/>
</dbReference>
<dbReference type="Pfam" id="PF00428">
    <property type="entry name" value="Ribosomal_60s"/>
    <property type="match status" value="1"/>
</dbReference>
<dbReference type="FunFam" id="3.90.105.20:FF:000001">
    <property type="entry name" value="60S acidic ribosomal protein P0"/>
    <property type="match status" value="1"/>
</dbReference>